<comment type="similarity">
    <text evidence="2 16">Belongs to the precorrin methyltransferase family.</text>
</comment>
<evidence type="ECO:0000313" key="21">
    <source>
        <dbReference type="Proteomes" id="UP000317730"/>
    </source>
</evidence>
<keyword evidence="10" id="KW-0627">Porphyrin biosynthesis</keyword>
<dbReference type="InterPro" id="IPR014776">
    <property type="entry name" value="4pyrrole_Mease_sub2"/>
</dbReference>
<evidence type="ECO:0000259" key="18">
    <source>
        <dbReference type="Pfam" id="PF10414"/>
    </source>
</evidence>
<dbReference type="InterPro" id="IPR003043">
    <property type="entry name" value="Uropor_MeTrfase_CS"/>
</dbReference>
<dbReference type="EMBL" id="BJMV01000017">
    <property type="protein sequence ID" value="GEB86554.1"/>
    <property type="molecule type" value="Genomic_DNA"/>
</dbReference>
<dbReference type="Pfam" id="PF14824">
    <property type="entry name" value="Sirohm_synth_M"/>
    <property type="match status" value="1"/>
</dbReference>
<accession>A0A4Y3TXQ8</accession>
<dbReference type="GO" id="GO:0032259">
    <property type="term" value="P:methylation"/>
    <property type="evidence" value="ECO:0007669"/>
    <property type="project" value="UniProtKB-KW"/>
</dbReference>
<feature type="domain" description="Sirohaem synthase dimerisation" evidence="18">
    <location>
        <begin position="167"/>
        <end position="224"/>
    </location>
</feature>
<evidence type="ECO:0000256" key="3">
    <source>
        <dbReference type="ARBA" id="ARBA00022573"/>
    </source>
</evidence>
<evidence type="ECO:0000256" key="16">
    <source>
        <dbReference type="RuleBase" id="RU003960"/>
    </source>
</evidence>
<evidence type="ECO:0000259" key="19">
    <source>
        <dbReference type="Pfam" id="PF14824"/>
    </source>
</evidence>
<keyword evidence="3" id="KW-0169">Cobalamin biosynthesis</keyword>
<keyword evidence="11" id="KW-0511">Multifunctional enzyme</keyword>
<evidence type="ECO:0000256" key="9">
    <source>
        <dbReference type="ARBA" id="ARBA00023239"/>
    </source>
</evidence>
<dbReference type="FunFam" id="3.30.950.10:FF:000001">
    <property type="entry name" value="Siroheme synthase"/>
    <property type="match status" value="1"/>
</dbReference>
<evidence type="ECO:0000256" key="12">
    <source>
        <dbReference type="ARBA" id="ARBA00025705"/>
    </source>
</evidence>
<dbReference type="PANTHER" id="PTHR45790:SF3">
    <property type="entry name" value="S-ADENOSYL-L-METHIONINE-DEPENDENT UROPORPHYRINOGEN III METHYLTRANSFERASE, CHLOROPLASTIC"/>
    <property type="match status" value="1"/>
</dbReference>
<dbReference type="InterPro" id="IPR028281">
    <property type="entry name" value="Sirohaem_synthase_central"/>
</dbReference>
<dbReference type="GO" id="GO:0009236">
    <property type="term" value="P:cobalamin biosynthetic process"/>
    <property type="evidence" value="ECO:0007669"/>
    <property type="project" value="UniProtKB-KW"/>
</dbReference>
<feature type="domain" description="Tetrapyrrole methylase" evidence="17">
    <location>
        <begin position="233"/>
        <end position="444"/>
    </location>
</feature>
<dbReference type="OrthoDB" id="9815856at2"/>
<dbReference type="PROSITE" id="PS00840">
    <property type="entry name" value="SUMT_2"/>
    <property type="match status" value="1"/>
</dbReference>
<dbReference type="InterPro" id="IPR036291">
    <property type="entry name" value="NAD(P)-bd_dom_sf"/>
</dbReference>
<dbReference type="InterPro" id="IPR006366">
    <property type="entry name" value="CobA/CysG_C"/>
</dbReference>
<dbReference type="InterPro" id="IPR019478">
    <property type="entry name" value="Sirohaem_synthase_dimer_dom"/>
</dbReference>
<dbReference type="GO" id="GO:0004851">
    <property type="term" value="F:uroporphyrin-III C-methyltransferase activity"/>
    <property type="evidence" value="ECO:0007669"/>
    <property type="project" value="InterPro"/>
</dbReference>
<sequence length="473" mass="51200">MQPTSDRTDWFPIVLRMEGARALVVGGGQVAANKTRLLVQTGAQVHVQSATLCDELAQIAAQQAEREGAFTHIARDATPADTAQWAAQGFRLVYLATNDQALNHRLAALCQQHNLPVCAVDDPAVSSFITPALITRGPVQVAISTGGAAPVLARRLRTRIEQILPDGLGRLARFMQEQRSWLRARLPEAGARRQIWERFIDGPGGRLGMDGQTEDARKALDTLLEDPTPRGEVWLVGAGPGNPDLLSLAALRMMQDADVVLYDNLVAPTIMNYIRRDAELVFVGKSSNRHTLPQGDINTELVRRAKQGLRVLRLKGGDPFIFGRGGEEIETLAQAGVPFRIIPGISAANGCAAYAGIPLTHRDCAQSCLFITGHARADGTLHLDWETIALHNQTVVIYMGLAALPQLCARLIEHGLPPDWPAALIERGTLPEQRVLCATLSDLAEKATEQGISSPALIVVGEVVRHRILPTGQ</sequence>
<dbReference type="InterPro" id="IPR000878">
    <property type="entry name" value="4pyrrol_Mease"/>
</dbReference>
<dbReference type="Gene3D" id="3.40.50.720">
    <property type="entry name" value="NAD(P)-binding Rossmann-like Domain"/>
    <property type="match status" value="1"/>
</dbReference>
<keyword evidence="5 16" id="KW-0808">Transferase</keyword>
<proteinExistence type="inferred from homology"/>
<keyword evidence="9" id="KW-0456">Lyase</keyword>
<dbReference type="Proteomes" id="UP000317730">
    <property type="component" value="Unassembled WGS sequence"/>
</dbReference>
<evidence type="ECO:0000259" key="17">
    <source>
        <dbReference type="Pfam" id="PF00590"/>
    </source>
</evidence>
<dbReference type="GO" id="GO:0051266">
    <property type="term" value="F:sirohydrochlorin ferrochelatase activity"/>
    <property type="evidence" value="ECO:0007669"/>
    <property type="project" value="InterPro"/>
</dbReference>
<evidence type="ECO:0000256" key="5">
    <source>
        <dbReference type="ARBA" id="ARBA00022679"/>
    </source>
</evidence>
<dbReference type="GO" id="GO:0051287">
    <property type="term" value="F:NAD binding"/>
    <property type="evidence" value="ECO:0007669"/>
    <property type="project" value="InterPro"/>
</dbReference>
<comment type="caution">
    <text evidence="20">The sequence shown here is derived from an EMBL/GenBank/DDBJ whole genome shotgun (WGS) entry which is preliminary data.</text>
</comment>
<dbReference type="CDD" id="cd11642">
    <property type="entry name" value="SUMT"/>
    <property type="match status" value="1"/>
</dbReference>
<dbReference type="AlphaFoldDB" id="A0A4Y3TXQ8"/>
<dbReference type="NCBIfam" id="TIGR01470">
    <property type="entry name" value="cysG_Nterm"/>
    <property type="match status" value="1"/>
</dbReference>
<evidence type="ECO:0000256" key="13">
    <source>
        <dbReference type="ARBA" id="ARBA00047561"/>
    </source>
</evidence>
<dbReference type="RefSeq" id="WP_141377807.1">
    <property type="nucleotide sequence ID" value="NZ_BAPL01000026.1"/>
</dbReference>
<evidence type="ECO:0000256" key="7">
    <source>
        <dbReference type="ARBA" id="ARBA00023002"/>
    </source>
</evidence>
<dbReference type="SUPFAM" id="SSF53790">
    <property type="entry name" value="Tetrapyrrole methylase"/>
    <property type="match status" value="1"/>
</dbReference>
<dbReference type="SUPFAM" id="SSF51735">
    <property type="entry name" value="NAD(P)-binding Rossmann-fold domains"/>
    <property type="match status" value="1"/>
</dbReference>
<dbReference type="Pfam" id="PF00590">
    <property type="entry name" value="TP_methylase"/>
    <property type="match status" value="1"/>
</dbReference>
<keyword evidence="7" id="KW-0560">Oxidoreductase</keyword>
<dbReference type="NCBIfam" id="TIGR01469">
    <property type="entry name" value="cobA_cysG_Cterm"/>
    <property type="match status" value="1"/>
</dbReference>
<evidence type="ECO:0000256" key="11">
    <source>
        <dbReference type="ARBA" id="ARBA00023268"/>
    </source>
</evidence>
<evidence type="ECO:0000313" key="20">
    <source>
        <dbReference type="EMBL" id="GEB86554.1"/>
    </source>
</evidence>
<dbReference type="InterPro" id="IPR006367">
    <property type="entry name" value="Sirohaem_synthase_N"/>
</dbReference>
<dbReference type="FunFam" id="3.40.1010.10:FF:000001">
    <property type="entry name" value="Siroheme synthase"/>
    <property type="match status" value="1"/>
</dbReference>
<keyword evidence="8" id="KW-0520">NAD</keyword>
<gene>
    <name evidence="20" type="primary">cysG</name>
    <name evidence="20" type="ORF">APE01nite_23510</name>
</gene>
<protein>
    <submittedName>
        <fullName evidence="20">Siroheme synthase</fullName>
    </submittedName>
</protein>
<dbReference type="PIRSF" id="PIRSF036426">
    <property type="entry name" value="Sirohaem_synth"/>
    <property type="match status" value="1"/>
</dbReference>
<feature type="active site" description="Proton acceptor" evidence="15">
    <location>
        <position position="263"/>
    </location>
</feature>
<evidence type="ECO:0000256" key="6">
    <source>
        <dbReference type="ARBA" id="ARBA00022691"/>
    </source>
</evidence>
<dbReference type="GO" id="GO:0019354">
    <property type="term" value="P:siroheme biosynthetic process"/>
    <property type="evidence" value="ECO:0007669"/>
    <property type="project" value="UniProtKB-UniPathway"/>
</dbReference>
<dbReference type="PANTHER" id="PTHR45790">
    <property type="entry name" value="SIROHEME SYNTHASE-RELATED"/>
    <property type="match status" value="1"/>
</dbReference>
<keyword evidence="6" id="KW-0949">S-adenosyl-L-methionine</keyword>
<dbReference type="Pfam" id="PF13241">
    <property type="entry name" value="NAD_binding_7"/>
    <property type="match status" value="1"/>
</dbReference>
<evidence type="ECO:0000256" key="2">
    <source>
        <dbReference type="ARBA" id="ARBA00005879"/>
    </source>
</evidence>
<dbReference type="Gene3D" id="3.40.1010.10">
    <property type="entry name" value="Cobalt-precorrin-4 Transmethylase, Domain 1"/>
    <property type="match status" value="1"/>
</dbReference>
<evidence type="ECO:0000256" key="1">
    <source>
        <dbReference type="ARBA" id="ARBA00005010"/>
    </source>
</evidence>
<dbReference type="InterPro" id="IPR035996">
    <property type="entry name" value="4pyrrol_Methylase_sf"/>
</dbReference>
<dbReference type="UniPathway" id="UPA00262">
    <property type="reaction ID" value="UER00211"/>
</dbReference>
<dbReference type="InterPro" id="IPR012409">
    <property type="entry name" value="Sirohaem_synth"/>
</dbReference>
<keyword evidence="21" id="KW-1185">Reference proteome</keyword>
<dbReference type="NCBIfam" id="NF007922">
    <property type="entry name" value="PRK10637.1"/>
    <property type="match status" value="1"/>
</dbReference>
<organism evidence="20 21">
    <name type="scientific">Acetobacter peroxydans</name>
    <dbReference type="NCBI Taxonomy" id="104098"/>
    <lineage>
        <taxon>Bacteria</taxon>
        <taxon>Pseudomonadati</taxon>
        <taxon>Pseudomonadota</taxon>
        <taxon>Alphaproteobacteria</taxon>
        <taxon>Acetobacterales</taxon>
        <taxon>Acetobacteraceae</taxon>
        <taxon>Acetobacter</taxon>
    </lineage>
</organism>
<reference evidence="20 21" key="1">
    <citation type="submission" date="2019-06" db="EMBL/GenBank/DDBJ databases">
        <title>Whole genome shotgun sequence of Acetobacter peroxydans NBRC 13755.</title>
        <authorList>
            <person name="Hosoyama A."/>
            <person name="Uohara A."/>
            <person name="Ohji S."/>
            <person name="Ichikawa N."/>
        </authorList>
    </citation>
    <scope>NUCLEOTIDE SEQUENCE [LARGE SCALE GENOMIC DNA]</scope>
    <source>
        <strain evidence="20 21">NBRC 13755</strain>
    </source>
</reference>
<evidence type="ECO:0000256" key="10">
    <source>
        <dbReference type="ARBA" id="ARBA00023244"/>
    </source>
</evidence>
<dbReference type="InterPro" id="IPR050161">
    <property type="entry name" value="Siro_Cobalamin_biosynth"/>
</dbReference>
<feature type="active site" description="Proton donor" evidence="15">
    <location>
        <position position="285"/>
    </location>
</feature>
<dbReference type="Gene3D" id="1.10.8.210">
    <property type="entry name" value="Sirohaem synthase, dimerisation domain"/>
    <property type="match status" value="1"/>
</dbReference>
<dbReference type="InterPro" id="IPR037115">
    <property type="entry name" value="Sirohaem_synt_dimer_dom_sf"/>
</dbReference>
<dbReference type="GO" id="GO:0043115">
    <property type="term" value="F:precorrin-2 dehydrogenase activity"/>
    <property type="evidence" value="ECO:0007669"/>
    <property type="project" value="UniProtKB-EC"/>
</dbReference>
<evidence type="ECO:0000256" key="14">
    <source>
        <dbReference type="ARBA" id="ARBA00060548"/>
    </source>
</evidence>
<evidence type="ECO:0000256" key="15">
    <source>
        <dbReference type="PIRSR" id="PIRSR036426-1"/>
    </source>
</evidence>
<dbReference type="Gene3D" id="3.30.160.110">
    <property type="entry name" value="Siroheme synthase, domain 2"/>
    <property type="match status" value="1"/>
</dbReference>
<dbReference type="NCBIfam" id="NF004790">
    <property type="entry name" value="PRK06136.1"/>
    <property type="match status" value="1"/>
</dbReference>
<dbReference type="Gene3D" id="3.30.950.10">
    <property type="entry name" value="Methyltransferase, Cobalt-precorrin-4 Transmethylase, Domain 2"/>
    <property type="match status" value="1"/>
</dbReference>
<dbReference type="Pfam" id="PF10414">
    <property type="entry name" value="CysG_dimeriser"/>
    <property type="match status" value="1"/>
</dbReference>
<comment type="catalytic activity">
    <reaction evidence="13">
        <text>precorrin-2 + NAD(+) = sirohydrochlorin + NADH + 2 H(+)</text>
        <dbReference type="Rhea" id="RHEA:15613"/>
        <dbReference type="ChEBI" id="CHEBI:15378"/>
        <dbReference type="ChEBI" id="CHEBI:57540"/>
        <dbReference type="ChEBI" id="CHEBI:57945"/>
        <dbReference type="ChEBI" id="CHEBI:58351"/>
        <dbReference type="ChEBI" id="CHEBI:58827"/>
        <dbReference type="EC" id="1.3.1.76"/>
    </reaction>
</comment>
<keyword evidence="4 16" id="KW-0489">Methyltransferase</keyword>
<dbReference type="InterPro" id="IPR014777">
    <property type="entry name" value="4pyrrole_Mease_sub1"/>
</dbReference>
<feature type="domain" description="Siroheme synthase central" evidence="19">
    <location>
        <begin position="136"/>
        <end position="162"/>
    </location>
</feature>
<evidence type="ECO:0000256" key="8">
    <source>
        <dbReference type="ARBA" id="ARBA00023027"/>
    </source>
</evidence>
<dbReference type="SUPFAM" id="SSF75615">
    <property type="entry name" value="Siroheme synthase middle domains-like"/>
    <property type="match status" value="1"/>
</dbReference>
<evidence type="ECO:0000256" key="4">
    <source>
        <dbReference type="ARBA" id="ARBA00022603"/>
    </source>
</evidence>
<comment type="pathway">
    <text evidence="14">Cofactor biosynthesis; adenosylcobalamin biosynthesis; precorrin-2 from uroporphyrinogen III: step 1/1.</text>
</comment>
<comment type="pathway">
    <text evidence="1">Porphyrin-containing compound metabolism; siroheme biosynthesis; sirohydrochlorin from precorrin-2: step 1/1.</text>
</comment>
<name>A0A4Y3TXQ8_9PROT</name>
<comment type="pathway">
    <text evidence="12">Porphyrin-containing compound metabolism; siroheme biosynthesis; precorrin-2 from uroporphyrinogen III: step 1/1.</text>
</comment>